<gene>
    <name evidence="1" type="ORF">NITGR_530003</name>
</gene>
<sequence length="95" mass="9951">MFCPEIRMDRPGAGTIGLGIRVAGATAGNANEIEEDAETARPPGSWTARSKPVSRVLFSVPEHGAMIINLGLPLPAGSSDQPESIGRAALKRFPI</sequence>
<dbReference type="Proteomes" id="UP000011704">
    <property type="component" value="Unassembled WGS sequence"/>
</dbReference>
<comment type="caution">
    <text evidence="1">The sequence shown here is derived from an EMBL/GenBank/DDBJ whole genome shotgun (WGS) entry which is preliminary data.</text>
</comment>
<dbReference type="AlphaFoldDB" id="M1ZCC8"/>
<evidence type="ECO:0000313" key="2">
    <source>
        <dbReference type="Proteomes" id="UP000011704"/>
    </source>
</evidence>
<reference evidence="1 2" key="1">
    <citation type="journal article" date="2013" name="Front. Microbiol.">
        <title>The genome of Nitrospina gracilis illuminates the metabolism and evolution of the major marine nitrite oxidizer.</title>
        <authorList>
            <person name="Luecker S."/>
            <person name="Nowka B."/>
            <person name="Rattei T."/>
            <person name="Spieck E."/>
            <person name="and Daims H."/>
        </authorList>
    </citation>
    <scope>NUCLEOTIDE SEQUENCE [LARGE SCALE GENOMIC DNA]</scope>
    <source>
        <strain evidence="1 2">3/211</strain>
    </source>
</reference>
<proteinExistence type="predicted"/>
<evidence type="ECO:0000313" key="1">
    <source>
        <dbReference type="EMBL" id="CCQ90985.1"/>
    </source>
</evidence>
<dbReference type="InParanoid" id="M1ZCC8"/>
<keyword evidence="2" id="KW-1185">Reference proteome</keyword>
<protein>
    <submittedName>
        <fullName evidence="1">Uncharacterized protein</fullName>
    </submittedName>
</protein>
<accession>M1ZCC8</accession>
<organism evidence="1 2">
    <name type="scientific">Nitrospina gracilis (strain 3/211)</name>
    <dbReference type="NCBI Taxonomy" id="1266370"/>
    <lineage>
        <taxon>Bacteria</taxon>
        <taxon>Pseudomonadati</taxon>
        <taxon>Nitrospinota/Tectimicrobiota group</taxon>
        <taxon>Nitrospinota</taxon>
        <taxon>Nitrospinia</taxon>
        <taxon>Nitrospinales</taxon>
        <taxon>Nitrospinaceae</taxon>
        <taxon>Nitrospina</taxon>
    </lineage>
</organism>
<dbReference type="EMBL" id="CAQJ01000059">
    <property type="protein sequence ID" value="CCQ90985.1"/>
    <property type="molecule type" value="Genomic_DNA"/>
</dbReference>
<dbReference type="HOGENOM" id="CLU_2369952_0_0_0"/>
<name>M1ZCC8_NITG3</name>